<dbReference type="Pfam" id="PF14670">
    <property type="entry name" value="FXa_inhibition"/>
    <property type="match status" value="4"/>
</dbReference>
<feature type="domain" description="VWFA" evidence="10">
    <location>
        <begin position="89"/>
        <end position="264"/>
    </location>
</feature>
<evidence type="ECO:0000313" key="12">
    <source>
        <dbReference type="Proteomes" id="UP000250572"/>
    </source>
</evidence>
<keyword evidence="2" id="KW-0964">Secreted</keyword>
<protein>
    <recommendedName>
        <fullName evidence="10">VWFA domain-containing protein</fullName>
    </recommendedName>
</protein>
<dbReference type="Pfam" id="PF00092">
    <property type="entry name" value="VWA"/>
    <property type="match status" value="2"/>
</dbReference>
<dbReference type="PANTHER" id="PTHR24020:SF35">
    <property type="entry name" value="MATRILIN-2"/>
    <property type="match status" value="1"/>
</dbReference>
<dbReference type="SMART" id="SM00181">
    <property type="entry name" value="EGF"/>
    <property type="match status" value="7"/>
</dbReference>
<keyword evidence="5" id="KW-0677">Repeat</keyword>
<keyword evidence="12" id="KW-1185">Reference proteome</keyword>
<evidence type="ECO:0000259" key="10">
    <source>
        <dbReference type="PROSITE" id="PS50234"/>
    </source>
</evidence>
<feature type="transmembrane region" description="Helical" evidence="9">
    <location>
        <begin position="34"/>
        <end position="54"/>
    </location>
</feature>
<keyword evidence="6" id="KW-0175">Coiled coil</keyword>
<dbReference type="PROSITE" id="PS01186">
    <property type="entry name" value="EGF_2"/>
    <property type="match status" value="4"/>
</dbReference>
<dbReference type="InterPro" id="IPR050525">
    <property type="entry name" value="ECM_Assembly_Org"/>
</dbReference>
<keyword evidence="9" id="KW-1133">Transmembrane helix</keyword>
<comment type="subcellular location">
    <subcellularLocation>
        <location evidence="1">Secreted</location>
    </subcellularLocation>
</comment>
<evidence type="ECO:0000256" key="8">
    <source>
        <dbReference type="ARBA" id="ARBA00023180"/>
    </source>
</evidence>
<keyword evidence="4" id="KW-0732">Signal</keyword>
<dbReference type="Proteomes" id="UP000250572">
    <property type="component" value="Unassembled WGS sequence"/>
</dbReference>
<feature type="domain" description="VWFA" evidence="10">
    <location>
        <begin position="605"/>
        <end position="777"/>
    </location>
</feature>
<dbReference type="InterPro" id="IPR000742">
    <property type="entry name" value="EGF"/>
</dbReference>
<dbReference type="SMART" id="SM00327">
    <property type="entry name" value="VWA"/>
    <property type="match status" value="2"/>
</dbReference>
<dbReference type="GO" id="GO:0005576">
    <property type="term" value="C:extracellular region"/>
    <property type="evidence" value="ECO:0007669"/>
    <property type="project" value="UniProtKB-SubCell"/>
</dbReference>
<dbReference type="STRING" id="33528.ENSGAFP00000029302"/>
<evidence type="ECO:0000256" key="2">
    <source>
        <dbReference type="ARBA" id="ARBA00022525"/>
    </source>
</evidence>
<dbReference type="InterPro" id="IPR036465">
    <property type="entry name" value="vWFA_dom_sf"/>
</dbReference>
<evidence type="ECO:0000256" key="5">
    <source>
        <dbReference type="ARBA" id="ARBA00022737"/>
    </source>
</evidence>
<dbReference type="SUPFAM" id="SSF57196">
    <property type="entry name" value="EGF/Laminin"/>
    <property type="match status" value="3"/>
</dbReference>
<dbReference type="SUPFAM" id="SSF53300">
    <property type="entry name" value="vWA-like"/>
    <property type="match status" value="2"/>
</dbReference>
<dbReference type="GO" id="GO:0005509">
    <property type="term" value="F:calcium ion binding"/>
    <property type="evidence" value="ECO:0007669"/>
    <property type="project" value="InterPro"/>
</dbReference>
<keyword evidence="8" id="KW-0325">Glycoprotein</keyword>
<evidence type="ECO:0000313" key="11">
    <source>
        <dbReference type="EMBL" id="PWA32413.1"/>
    </source>
</evidence>
<dbReference type="CDD" id="cd00054">
    <property type="entry name" value="EGF_CA"/>
    <property type="match status" value="1"/>
</dbReference>
<evidence type="ECO:0000256" key="4">
    <source>
        <dbReference type="ARBA" id="ARBA00022729"/>
    </source>
</evidence>
<dbReference type="EMBL" id="NHOQ01000190">
    <property type="protein sequence ID" value="PWA32413.1"/>
    <property type="molecule type" value="Genomic_DNA"/>
</dbReference>
<name>A0A315W9D7_GAMAF</name>
<organism evidence="11 12">
    <name type="scientific">Gambusia affinis</name>
    <name type="common">Western mosquitofish</name>
    <name type="synonym">Heterandria affinis</name>
    <dbReference type="NCBI Taxonomy" id="33528"/>
    <lineage>
        <taxon>Eukaryota</taxon>
        <taxon>Metazoa</taxon>
        <taxon>Chordata</taxon>
        <taxon>Craniata</taxon>
        <taxon>Vertebrata</taxon>
        <taxon>Euteleostomi</taxon>
        <taxon>Actinopterygii</taxon>
        <taxon>Neopterygii</taxon>
        <taxon>Teleostei</taxon>
        <taxon>Neoteleostei</taxon>
        <taxon>Acanthomorphata</taxon>
        <taxon>Ovalentaria</taxon>
        <taxon>Atherinomorphae</taxon>
        <taxon>Cyprinodontiformes</taxon>
        <taxon>Poeciliidae</taxon>
        <taxon>Poeciliinae</taxon>
        <taxon>Gambusia</taxon>
    </lineage>
</organism>
<dbReference type="Gene3D" id="2.10.25.10">
    <property type="entry name" value="Laminin"/>
    <property type="match status" value="7"/>
</dbReference>
<dbReference type="InterPro" id="IPR001881">
    <property type="entry name" value="EGF-like_Ca-bd_dom"/>
</dbReference>
<dbReference type="SUPFAM" id="SSF57184">
    <property type="entry name" value="Growth factor receptor domain"/>
    <property type="match status" value="1"/>
</dbReference>
<dbReference type="PROSITE" id="PS00010">
    <property type="entry name" value="ASX_HYDROXYL"/>
    <property type="match status" value="1"/>
</dbReference>
<keyword evidence="7" id="KW-1015">Disulfide bond</keyword>
<comment type="caution">
    <text evidence="11">The sequence shown here is derived from an EMBL/GenBank/DDBJ whole genome shotgun (WGS) entry which is preliminary data.</text>
</comment>
<dbReference type="PRINTS" id="PR00453">
    <property type="entry name" value="VWFADOMAIN"/>
</dbReference>
<dbReference type="Gene3D" id="3.40.50.410">
    <property type="entry name" value="von Willebrand factor, type A domain"/>
    <property type="match status" value="2"/>
</dbReference>
<dbReference type="InterPro" id="IPR009030">
    <property type="entry name" value="Growth_fac_rcpt_cys_sf"/>
</dbReference>
<keyword evidence="9" id="KW-0472">Membrane</keyword>
<keyword evidence="3" id="KW-0245">EGF-like domain</keyword>
<evidence type="ECO:0000256" key="3">
    <source>
        <dbReference type="ARBA" id="ARBA00022536"/>
    </source>
</evidence>
<evidence type="ECO:0000256" key="6">
    <source>
        <dbReference type="ARBA" id="ARBA00023054"/>
    </source>
</evidence>
<dbReference type="Gene3D" id="1.20.5.30">
    <property type="match status" value="1"/>
</dbReference>
<dbReference type="FunFam" id="3.40.50.410:FF:000004">
    <property type="entry name" value="collagen alpha-6(VI) chain"/>
    <property type="match status" value="2"/>
</dbReference>
<evidence type="ECO:0000256" key="7">
    <source>
        <dbReference type="ARBA" id="ARBA00023157"/>
    </source>
</evidence>
<dbReference type="PROSITE" id="PS50234">
    <property type="entry name" value="VWFA"/>
    <property type="match status" value="2"/>
</dbReference>
<proteinExistence type="predicted"/>
<dbReference type="InterPro" id="IPR002035">
    <property type="entry name" value="VWF_A"/>
</dbReference>
<evidence type="ECO:0000256" key="1">
    <source>
        <dbReference type="ARBA" id="ARBA00004613"/>
    </source>
</evidence>
<evidence type="ECO:0000256" key="9">
    <source>
        <dbReference type="SAM" id="Phobius"/>
    </source>
</evidence>
<dbReference type="InterPro" id="IPR000152">
    <property type="entry name" value="EGF-type_Asp/Asn_hydroxyl_site"/>
</dbReference>
<dbReference type="SMART" id="SM00179">
    <property type="entry name" value="EGF_CA"/>
    <property type="match status" value="7"/>
</dbReference>
<dbReference type="FunFam" id="2.10.25.10:FF:000041">
    <property type="entry name" value="matrilin-2 isoform X1"/>
    <property type="match status" value="3"/>
</dbReference>
<dbReference type="AlphaFoldDB" id="A0A315W9D7"/>
<accession>A0A315W9D7</accession>
<dbReference type="PANTHER" id="PTHR24020">
    <property type="entry name" value="COLLAGEN ALPHA"/>
    <property type="match status" value="1"/>
</dbReference>
<reference evidence="11 12" key="1">
    <citation type="journal article" date="2018" name="G3 (Bethesda)">
        <title>A High-Quality Reference Genome for the Invasive Mosquitofish Gambusia affinis Using a Chicago Library.</title>
        <authorList>
            <person name="Hoffberg S.L."/>
            <person name="Troendle N.J."/>
            <person name="Glenn T.C."/>
            <person name="Mahmud O."/>
            <person name="Louha S."/>
            <person name="Chalopin D."/>
            <person name="Bennetzen J.L."/>
            <person name="Mauricio R."/>
        </authorList>
    </citation>
    <scope>NUCLEOTIDE SEQUENCE [LARGE SCALE GENOMIC DNA]</scope>
    <source>
        <strain evidence="11">NE01/NJP1002.9</strain>
        <tissue evidence="11">Muscle</tissue>
    </source>
</reference>
<feature type="non-terminal residue" evidence="11">
    <location>
        <position position="820"/>
    </location>
</feature>
<sequence length="820" mass="89551">MKKTTDGDGASTQQRLHSSDQSLYVAKLELPPLVVMRSLVLALAFFCLLCCSAASPERRRPKLVPVKRRNDTTIQNNTPENPCKGTPLDFVFVIDSSRSIRPEDYDKVKTFIVNLLQFLDVGPNATRVGLLQYGSVVQPEFSLNTYTSKAQVEEAVRNMRHLATGTMTGLAIQYTMEVALTEEQGARPKSLQIPRIAMIVTDGRPQDTVEEVAAEAREAGIQIFAIGVGRVEMKTLKAIGSEPHSEHVHLVANFSQIETLISVFKSKLCGELCFSVCACSLGSDMCKVVVHQCQHICVSSPASYRCRCRKGFTLNPDGKTCKGESLTGKHFRCICSEAVSDRPPCCLSAAEDTCAAVDHGCDHICVNLADGYECRCRPGYELTIDLKTCNRIDYCDLGNHGCEHNCVSLPGSYICSCKKGFVLNADGKTCSQIDHCAAGSHGCEQEFMNTETSCLCKCTNGYTLRSDGKTCQKVDPCADGSHGCEQESVSSGDSCVCRCRKGFTLRPDGKTCKKVDPCADGSHGCEQESVSSGDSCVCRCRKGFTLRPDGKTCKSVDLCQTVDHGCEHLCVSTTDSYICKCNEGFLLADDGKSCEKAGCHDGVMDLVFVIDGSKSLGPANFELVKQFVNSIVDSLDVSRAATRVGLIQFSTKVRTEFSLGQHAAAQDVKRAVSQMQYMGRGSMTGSALRHMFQFSFSEKEGARLNVPRVCVVFTDGRSQDDVSEWASKAKTSGVTIYALGVGKAIEQELREIASEPAEMHLYYAEDFEKMGEITKKLKSRMCKDKPADESLCRCESVIMFQNQVTEKLKNLAQTGRTGFS</sequence>
<keyword evidence="9" id="KW-0812">Transmembrane</keyword>
<dbReference type="InterPro" id="IPR036337">
    <property type="entry name" value="Matrilin_CC_sf"/>
</dbReference>
<gene>
    <name evidence="11" type="ORF">CCH79_00011990</name>
</gene>